<dbReference type="PANTHER" id="PTHR11017:SF385">
    <property type="entry name" value="DISEASE RESISTANCE PROTEIN (TIR-NBS-LRR CLASS)-RELATED"/>
    <property type="match status" value="1"/>
</dbReference>
<dbReference type="Gene3D" id="3.40.50.10140">
    <property type="entry name" value="Toll/interleukin-1 receptor homology (TIR) domain"/>
    <property type="match status" value="1"/>
</dbReference>
<dbReference type="InterPro" id="IPR027417">
    <property type="entry name" value="P-loop_NTPase"/>
</dbReference>
<dbReference type="Proteomes" id="UP000824469">
    <property type="component" value="Unassembled WGS sequence"/>
</dbReference>
<feature type="compositionally biased region" description="Basic residues" evidence="1">
    <location>
        <begin position="1311"/>
        <end position="1324"/>
    </location>
</feature>
<gene>
    <name evidence="3" type="ORF">KI387_033129</name>
</gene>
<dbReference type="PRINTS" id="PR00364">
    <property type="entry name" value="DISEASERSIST"/>
</dbReference>
<dbReference type="SUPFAM" id="SSF52047">
    <property type="entry name" value="RNI-like"/>
    <property type="match status" value="1"/>
</dbReference>
<dbReference type="Gene3D" id="1.10.8.430">
    <property type="entry name" value="Helical domain of apoptotic protease-activating factors"/>
    <property type="match status" value="1"/>
</dbReference>
<dbReference type="SUPFAM" id="SSF52540">
    <property type="entry name" value="P-loop containing nucleoside triphosphate hydrolases"/>
    <property type="match status" value="1"/>
</dbReference>
<dbReference type="SMART" id="SM00255">
    <property type="entry name" value="TIR"/>
    <property type="match status" value="1"/>
</dbReference>
<dbReference type="PROSITE" id="PS50104">
    <property type="entry name" value="TIR"/>
    <property type="match status" value="1"/>
</dbReference>
<dbReference type="OMA" id="CISHLEM"/>
<feature type="domain" description="TIR" evidence="2">
    <location>
        <begin position="30"/>
        <end position="198"/>
    </location>
</feature>
<proteinExistence type="predicted"/>
<comment type="caution">
    <text evidence="3">The sequence shown here is derived from an EMBL/GenBank/DDBJ whole genome shotgun (WGS) entry which is preliminary data.</text>
</comment>
<dbReference type="GO" id="GO:0043531">
    <property type="term" value="F:ADP binding"/>
    <property type="evidence" value="ECO:0007669"/>
    <property type="project" value="InterPro"/>
</dbReference>
<dbReference type="InterPro" id="IPR044974">
    <property type="entry name" value="Disease_R_plants"/>
</dbReference>
<evidence type="ECO:0000259" key="2">
    <source>
        <dbReference type="PROSITE" id="PS50104"/>
    </source>
</evidence>
<dbReference type="Pfam" id="PF00931">
    <property type="entry name" value="NB-ARC"/>
    <property type="match status" value="1"/>
</dbReference>
<evidence type="ECO:0000313" key="3">
    <source>
        <dbReference type="EMBL" id="KAH9289012.1"/>
    </source>
</evidence>
<dbReference type="SUPFAM" id="SSF52200">
    <property type="entry name" value="Toll/Interleukin receptor TIR domain"/>
    <property type="match status" value="1"/>
</dbReference>
<feature type="region of interest" description="Disordered" evidence="1">
    <location>
        <begin position="1301"/>
        <end position="1324"/>
    </location>
</feature>
<evidence type="ECO:0000313" key="4">
    <source>
        <dbReference type="Proteomes" id="UP000824469"/>
    </source>
</evidence>
<dbReference type="SUPFAM" id="SSF52058">
    <property type="entry name" value="L domain-like"/>
    <property type="match status" value="1"/>
</dbReference>
<sequence>MAVAAAASFPQEIVEYCPFGGIERSSVPSRLFDVFINHRGPDVKDTLALQLYNSIKKMGFLPFLDSQEIELGDSIPSTLKNAIYSASVHIAIFSKGYAQSAWCLAELVLMLQSGVKIIPVFYDVTPSDLRYIENGVYTDAFARYKEKVRYLNKLDEWKKALYSVSLISGYECSNHNSGSDTHDDKLCEIISSAVLKEVQRKAPLDVAKHSVGLDEIVEDFEMQCLQQKQKQNIQIIGIFGMGGSGKTTLAKEFFNRKRSDYDGSSFLFDVREASVKNEFPGLQIKLLKDLFREDHHKFQSTAEGTSYLKYRLGRGFFLRFLIVLDDINQMDQLDALVMIDKLNPGSLVIVTTRDERVLMQAAITHRYKMKEMNQRHSRELFCWHAFCQPYASRGYEDLVESFMKECAGLPLSLKVLGRHVSGSTDKHYWLLTLDKVRSTLSGHIKQRLKISYDALDTEQKEIFMDIACFFIGKLKSTAIRIWEGSGWKAEHALQTLKDKCLVVEFEAEMIYWEDKWLMMNKPHLALGMHDHIRDLGRELAAERSRPVACGAPKISNLWCFHTVLESSVGGRTTYFLGNSNCCAETSTALLSLELYLREEQLISIPPWIPLQNLQRLRIVFGYLKRLWHDNAQAPLQLKELVLQQISLEEFPSLGMLNQLHDLVLKGKTRQDNPMLISGRSLSEALRKLTNLRSLILCQFRLSGELDLKDYIESTTFHSPLSNLQTIKICDVQLAYKVSVSGKHCPNLESLHLESMENLIEVDLRNGNTLNSLTVMSCGALKRISGGFDMAARLAILNLQECQRLERLPSLEGLSCLEKITIDRCEQLHCLIGIEELGRLKYLHLSRGLSKISVIGRHSALSLRACRELKTLSGSFDLADLSCLERIIINTCWNLPSIKGIDLKGLKSLHLSGIEVSVYNLLICSEHWPVLESIEVDLTIYSLTVRSCGRLKSIARSSDRATKLQLLIVEECPQLEVLTSLGWPGRIIINGCVNLPSIEVIEKSKGLKSLHLSGREVNVSSLLIHGDQWPSLESLEVDWTLDSLTVMSCGRLNSISGSFDITTELAIKDCPQLKQLPSVASLSCLESIIINGCLNLRNIEGIEKLEGLKYLHLSGGYEVIQICIPRIQVLPTNVTAVIGEAAPEYLLTFNSNLFTEVVDVKAVSGIYEYIQSISIKSNPNRPSIGEFQPMIQRASLKTRSTLNAIIVCAAVRSRSSLRGESILIPLPPDGMIETQVTWGRWIVTIVITGQEAINRAHQDISTWIPRVSSRTNLEGQNGRIGPHGPRANKTSPRVLNIGLGVDTRKSGFRGGKTSRKNKSGKQGRKTCRVAFKTRHKGICRRVVKTRRTKQIGFSGRKSMVKKHVGSPPKPDYKRHAARVGRPDEKESGFHSRVCTLKKHVGSPPKPDTKRHVARGRKPDAQRKSGFGGGTTWRNEYMSGGLQNPTAREFGFRDRENTPEEHGKEACRASFQARC</sequence>
<dbReference type="GO" id="GO:0007165">
    <property type="term" value="P:signal transduction"/>
    <property type="evidence" value="ECO:0007669"/>
    <property type="project" value="InterPro"/>
</dbReference>
<dbReference type="EMBL" id="JAHRHJ020003813">
    <property type="protein sequence ID" value="KAH9289012.1"/>
    <property type="molecule type" value="Genomic_DNA"/>
</dbReference>
<dbReference type="PANTHER" id="PTHR11017">
    <property type="entry name" value="LEUCINE-RICH REPEAT-CONTAINING PROTEIN"/>
    <property type="match status" value="1"/>
</dbReference>
<dbReference type="InterPro" id="IPR042197">
    <property type="entry name" value="Apaf_helical"/>
</dbReference>
<name>A0AA38C356_TAXCH</name>
<organism evidence="3 4">
    <name type="scientific">Taxus chinensis</name>
    <name type="common">Chinese yew</name>
    <name type="synonym">Taxus wallichiana var. chinensis</name>
    <dbReference type="NCBI Taxonomy" id="29808"/>
    <lineage>
        <taxon>Eukaryota</taxon>
        <taxon>Viridiplantae</taxon>
        <taxon>Streptophyta</taxon>
        <taxon>Embryophyta</taxon>
        <taxon>Tracheophyta</taxon>
        <taxon>Spermatophyta</taxon>
        <taxon>Pinopsida</taxon>
        <taxon>Pinidae</taxon>
        <taxon>Conifers II</taxon>
        <taxon>Cupressales</taxon>
        <taxon>Taxaceae</taxon>
        <taxon>Taxus</taxon>
    </lineage>
</organism>
<protein>
    <recommendedName>
        <fullName evidence="2">TIR domain-containing protein</fullName>
    </recommendedName>
</protein>
<feature type="compositionally biased region" description="Basic and acidic residues" evidence="1">
    <location>
        <begin position="1369"/>
        <end position="1388"/>
    </location>
</feature>
<evidence type="ECO:0000256" key="1">
    <source>
        <dbReference type="SAM" id="MobiDB-lite"/>
    </source>
</evidence>
<keyword evidence="4" id="KW-1185">Reference proteome</keyword>
<feature type="compositionally biased region" description="Basic and acidic residues" evidence="1">
    <location>
        <begin position="1405"/>
        <end position="1421"/>
    </location>
</feature>
<feature type="region of interest" description="Disordered" evidence="1">
    <location>
        <begin position="1354"/>
        <end position="1473"/>
    </location>
</feature>
<feature type="compositionally biased region" description="Basic and acidic residues" evidence="1">
    <location>
        <begin position="1448"/>
        <end position="1465"/>
    </location>
</feature>
<dbReference type="GO" id="GO:0006952">
    <property type="term" value="P:defense response"/>
    <property type="evidence" value="ECO:0007669"/>
    <property type="project" value="InterPro"/>
</dbReference>
<dbReference type="Pfam" id="PF01582">
    <property type="entry name" value="TIR"/>
    <property type="match status" value="1"/>
</dbReference>
<accession>A0AA38C356</accession>
<dbReference type="InterPro" id="IPR035897">
    <property type="entry name" value="Toll_tir_struct_dom_sf"/>
</dbReference>
<reference evidence="3 4" key="1">
    <citation type="journal article" date="2021" name="Nat. Plants">
        <title>The Taxus genome provides insights into paclitaxel biosynthesis.</title>
        <authorList>
            <person name="Xiong X."/>
            <person name="Gou J."/>
            <person name="Liao Q."/>
            <person name="Li Y."/>
            <person name="Zhou Q."/>
            <person name="Bi G."/>
            <person name="Li C."/>
            <person name="Du R."/>
            <person name="Wang X."/>
            <person name="Sun T."/>
            <person name="Guo L."/>
            <person name="Liang H."/>
            <person name="Lu P."/>
            <person name="Wu Y."/>
            <person name="Zhang Z."/>
            <person name="Ro D.K."/>
            <person name="Shang Y."/>
            <person name="Huang S."/>
            <person name="Yan J."/>
        </authorList>
    </citation>
    <scope>NUCLEOTIDE SEQUENCE [LARGE SCALE GENOMIC DNA]</scope>
    <source>
        <strain evidence="3">Ta-2019</strain>
    </source>
</reference>
<dbReference type="InterPro" id="IPR000157">
    <property type="entry name" value="TIR_dom"/>
</dbReference>
<dbReference type="InterPro" id="IPR032675">
    <property type="entry name" value="LRR_dom_sf"/>
</dbReference>
<dbReference type="Gene3D" id="3.40.50.300">
    <property type="entry name" value="P-loop containing nucleotide triphosphate hydrolases"/>
    <property type="match status" value="1"/>
</dbReference>
<dbReference type="InterPro" id="IPR002182">
    <property type="entry name" value="NB-ARC"/>
</dbReference>
<dbReference type="Gene3D" id="3.80.10.10">
    <property type="entry name" value="Ribonuclease Inhibitor"/>
    <property type="match status" value="2"/>
</dbReference>